<evidence type="ECO:0000256" key="1">
    <source>
        <dbReference type="SAM" id="MobiDB-lite"/>
    </source>
</evidence>
<comment type="caution">
    <text evidence="3">The sequence shown here is derived from an EMBL/GenBank/DDBJ whole genome shotgun (WGS) entry which is preliminary data.</text>
</comment>
<name>A0A0D6P7F3_9PROT</name>
<dbReference type="Pfam" id="PF20072">
    <property type="entry name" value="DUF6468"/>
    <property type="match status" value="1"/>
</dbReference>
<dbReference type="OrthoDB" id="7285081at2"/>
<keyword evidence="4" id="KW-1185">Reference proteome</keyword>
<organism evidence="3 4">
    <name type="scientific">Acidisphaera rubrifaciens HS-AP3</name>
    <dbReference type="NCBI Taxonomy" id="1231350"/>
    <lineage>
        <taxon>Bacteria</taxon>
        <taxon>Pseudomonadati</taxon>
        <taxon>Pseudomonadota</taxon>
        <taxon>Alphaproteobacteria</taxon>
        <taxon>Acetobacterales</taxon>
        <taxon>Acetobacteraceae</taxon>
        <taxon>Acidisphaera</taxon>
    </lineage>
</organism>
<reference evidence="3 4" key="1">
    <citation type="submission" date="2012-11" db="EMBL/GenBank/DDBJ databases">
        <title>Whole genome sequence of Acidisphaera rubrifaciens HS-AP3.</title>
        <authorList>
            <person name="Azuma Y."/>
            <person name="Higashiura N."/>
            <person name="Hirakawa H."/>
            <person name="Matsushita K."/>
        </authorList>
    </citation>
    <scope>NUCLEOTIDE SEQUENCE [LARGE SCALE GENOMIC DNA]</scope>
    <source>
        <strain evidence="3 4">HS-AP3</strain>
    </source>
</reference>
<dbReference type="EMBL" id="BANB01000421">
    <property type="protein sequence ID" value="GAN77685.1"/>
    <property type="molecule type" value="Genomic_DNA"/>
</dbReference>
<protein>
    <recommendedName>
        <fullName evidence="2">DUF6468 domain-containing protein</fullName>
    </recommendedName>
</protein>
<evidence type="ECO:0000313" key="4">
    <source>
        <dbReference type="Proteomes" id="UP000032680"/>
    </source>
</evidence>
<feature type="region of interest" description="Disordered" evidence="1">
    <location>
        <begin position="147"/>
        <end position="171"/>
    </location>
</feature>
<evidence type="ECO:0000313" key="3">
    <source>
        <dbReference type="EMBL" id="GAN77685.1"/>
    </source>
</evidence>
<dbReference type="AlphaFoldDB" id="A0A0D6P7F3"/>
<sequence length="184" mass="18853">MGALEWGLELGLVALLGATLFHALRLERALGVLKRDRAALEALVAGFNASTRQAEAGVAQLREAADDAGRRIARQIESAVALKDDLGFLVGRAGQAADRLDAAVRAARPAGGSSPAAMPFGDPPVGPVSSGYGFAGHLPAGLIPSGRAMAGDGIETDTTGAPAPAPRLRSQAERDLMQALRLAR</sequence>
<dbReference type="Proteomes" id="UP000032680">
    <property type="component" value="Unassembled WGS sequence"/>
</dbReference>
<dbReference type="InterPro" id="IPR045531">
    <property type="entry name" value="DUF6468"/>
</dbReference>
<proteinExistence type="predicted"/>
<evidence type="ECO:0000259" key="2">
    <source>
        <dbReference type="Pfam" id="PF20072"/>
    </source>
</evidence>
<dbReference type="RefSeq" id="WP_048861886.1">
    <property type="nucleotide sequence ID" value="NZ_BANB01000421.1"/>
</dbReference>
<feature type="domain" description="DUF6468" evidence="2">
    <location>
        <begin position="33"/>
        <end position="108"/>
    </location>
</feature>
<gene>
    <name evidence="3" type="ORF">Asru_0421_02</name>
</gene>
<accession>A0A0D6P7F3</accession>